<comment type="caution">
    <text evidence="2">The sequence shown here is derived from an EMBL/GenBank/DDBJ whole genome shotgun (WGS) entry which is preliminary data.</text>
</comment>
<accession>A0A8H3CYT6</accession>
<dbReference type="InterPro" id="IPR008271">
    <property type="entry name" value="Ser/Thr_kinase_AS"/>
</dbReference>
<protein>
    <recommendedName>
        <fullName evidence="1">Protein kinase domain-containing protein</fullName>
    </recommendedName>
</protein>
<reference evidence="2" key="1">
    <citation type="submission" date="2021-01" db="EMBL/GenBank/DDBJ databases">
        <authorList>
            <person name="Kaushik A."/>
        </authorList>
    </citation>
    <scope>NUCLEOTIDE SEQUENCE</scope>
    <source>
        <strain evidence="2">AG3-1AP</strain>
    </source>
</reference>
<gene>
    <name evidence="2" type="ORF">RDB_LOCUS114805</name>
</gene>
<dbReference type="SUPFAM" id="SSF56112">
    <property type="entry name" value="Protein kinase-like (PK-like)"/>
    <property type="match status" value="1"/>
</dbReference>
<dbReference type="SMART" id="SM00220">
    <property type="entry name" value="S_TKc"/>
    <property type="match status" value="1"/>
</dbReference>
<dbReference type="GO" id="GO:0004674">
    <property type="term" value="F:protein serine/threonine kinase activity"/>
    <property type="evidence" value="ECO:0007669"/>
    <property type="project" value="TreeGrafter"/>
</dbReference>
<dbReference type="AlphaFoldDB" id="A0A8H3CYT6"/>
<dbReference type="Gene3D" id="1.10.510.10">
    <property type="entry name" value="Transferase(Phosphotransferase) domain 1"/>
    <property type="match status" value="1"/>
</dbReference>
<dbReference type="PANTHER" id="PTHR24361">
    <property type="entry name" value="MITOGEN-ACTIVATED KINASE KINASE KINASE"/>
    <property type="match status" value="1"/>
</dbReference>
<proteinExistence type="predicted"/>
<evidence type="ECO:0000313" key="2">
    <source>
        <dbReference type="EMBL" id="CAE6496849.1"/>
    </source>
</evidence>
<sequence>MRDHWPSHERDPSSQCRQIRAGLVYIHSKEMVHGDLKPVNIMVSSEGEALIADFGNAILKDLALLFAPTTTFSITHQYAPPEHFSAENIPVATKQSDVYSYGMTVLEILTGEVPFADKNIIWLMRRASEGKLQPNQPSSISGDIWSILLPCWAHDPSKRPPVSNIYFPVQIPDGFKAFGALLSPLLPLVHDWFPFAPRLKHAPAAPLGIQINARELCRIWTKEATTRFSLASFEWFRNPASESESEYLIFDLRSEESLGHPSEGLWFKLGHQIKHSRALLNDVVTISPQLSGLLDPSLAGGSGSSPDFASRYDPVCKMAMIVRKQHEPKASVVFGKKLLLSYLLDILKIMHNEPPDGDKNFCWFYASILVEIMDVKAQGVWRGGDRKLYYDRWGSAKWTVYPGKYDRIMDQIRQLEGGRV</sequence>
<dbReference type="GO" id="GO:0005737">
    <property type="term" value="C:cytoplasm"/>
    <property type="evidence" value="ECO:0007669"/>
    <property type="project" value="TreeGrafter"/>
</dbReference>
<evidence type="ECO:0000259" key="1">
    <source>
        <dbReference type="PROSITE" id="PS50011"/>
    </source>
</evidence>
<dbReference type="InterPro" id="IPR011009">
    <property type="entry name" value="Kinase-like_dom_sf"/>
</dbReference>
<organism evidence="2 3">
    <name type="scientific">Rhizoctonia solani</name>
    <dbReference type="NCBI Taxonomy" id="456999"/>
    <lineage>
        <taxon>Eukaryota</taxon>
        <taxon>Fungi</taxon>
        <taxon>Dikarya</taxon>
        <taxon>Basidiomycota</taxon>
        <taxon>Agaricomycotina</taxon>
        <taxon>Agaricomycetes</taxon>
        <taxon>Cantharellales</taxon>
        <taxon>Ceratobasidiaceae</taxon>
        <taxon>Rhizoctonia</taxon>
    </lineage>
</organism>
<dbReference type="PROSITE" id="PS00108">
    <property type="entry name" value="PROTEIN_KINASE_ST"/>
    <property type="match status" value="1"/>
</dbReference>
<evidence type="ECO:0000313" key="3">
    <source>
        <dbReference type="Proteomes" id="UP000663831"/>
    </source>
</evidence>
<dbReference type="Pfam" id="PF00069">
    <property type="entry name" value="Pkinase"/>
    <property type="match status" value="1"/>
</dbReference>
<dbReference type="InterPro" id="IPR053235">
    <property type="entry name" value="Ser_Thr_kinase"/>
</dbReference>
<name>A0A8H3CYT6_9AGAM</name>
<dbReference type="OrthoDB" id="5966500at2759"/>
<dbReference type="PROSITE" id="PS50011">
    <property type="entry name" value="PROTEIN_KINASE_DOM"/>
    <property type="match status" value="1"/>
</dbReference>
<dbReference type="Proteomes" id="UP000663831">
    <property type="component" value="Unassembled WGS sequence"/>
</dbReference>
<dbReference type="EMBL" id="CAJMWV010004331">
    <property type="protein sequence ID" value="CAE6496849.1"/>
    <property type="molecule type" value="Genomic_DNA"/>
</dbReference>
<dbReference type="GO" id="GO:0005524">
    <property type="term" value="F:ATP binding"/>
    <property type="evidence" value="ECO:0007669"/>
    <property type="project" value="InterPro"/>
</dbReference>
<feature type="domain" description="Protein kinase" evidence="1">
    <location>
        <begin position="1"/>
        <end position="193"/>
    </location>
</feature>
<dbReference type="InterPro" id="IPR000719">
    <property type="entry name" value="Prot_kinase_dom"/>
</dbReference>